<name>A0A1Z5IE29_9LACO</name>
<dbReference type="GO" id="GO:0005829">
    <property type="term" value="C:cytosol"/>
    <property type="evidence" value="ECO:0007669"/>
    <property type="project" value="TreeGrafter"/>
</dbReference>
<protein>
    <submittedName>
        <fullName evidence="1">Rrf2 family transcriptional regulator</fullName>
    </submittedName>
</protein>
<gene>
    <name evidence="1" type="ORF">IWT30_01888</name>
</gene>
<proteinExistence type="predicted"/>
<dbReference type="Gene3D" id="1.10.10.10">
    <property type="entry name" value="Winged helix-like DNA-binding domain superfamily/Winged helix DNA-binding domain"/>
    <property type="match status" value="1"/>
</dbReference>
<dbReference type="Proteomes" id="UP000198374">
    <property type="component" value="Unassembled WGS sequence"/>
</dbReference>
<dbReference type="Pfam" id="PF02082">
    <property type="entry name" value="Rrf2"/>
    <property type="match status" value="1"/>
</dbReference>
<dbReference type="EMBL" id="BCMF01000009">
    <property type="protein sequence ID" value="GAW99908.1"/>
    <property type="molecule type" value="Genomic_DNA"/>
</dbReference>
<accession>A0A1Z5IE29</accession>
<dbReference type="PROSITE" id="PS51197">
    <property type="entry name" value="HTH_RRF2_2"/>
    <property type="match status" value="1"/>
</dbReference>
<keyword evidence="2" id="KW-1185">Reference proteome</keyword>
<evidence type="ECO:0000313" key="1">
    <source>
        <dbReference type="EMBL" id="GAW99908.1"/>
    </source>
</evidence>
<dbReference type="InterPro" id="IPR036388">
    <property type="entry name" value="WH-like_DNA-bd_sf"/>
</dbReference>
<dbReference type="SUPFAM" id="SSF46785">
    <property type="entry name" value="Winged helix' DNA-binding domain"/>
    <property type="match status" value="1"/>
</dbReference>
<organism evidence="1 2">
    <name type="scientific">Secundilactobacillus mixtipabuli</name>
    <dbReference type="NCBI Taxonomy" id="1435342"/>
    <lineage>
        <taxon>Bacteria</taxon>
        <taxon>Bacillati</taxon>
        <taxon>Bacillota</taxon>
        <taxon>Bacilli</taxon>
        <taxon>Lactobacillales</taxon>
        <taxon>Lactobacillaceae</taxon>
        <taxon>Secundilactobacillus</taxon>
    </lineage>
</organism>
<dbReference type="InterPro" id="IPR036390">
    <property type="entry name" value="WH_DNA-bd_sf"/>
</dbReference>
<dbReference type="PANTHER" id="PTHR33221">
    <property type="entry name" value="WINGED HELIX-TURN-HELIX TRANSCRIPTIONAL REGULATOR, RRF2 FAMILY"/>
    <property type="match status" value="1"/>
</dbReference>
<reference evidence="1 2" key="1">
    <citation type="submission" date="2015-11" db="EMBL/GenBank/DDBJ databases">
        <title>Draft genome sequences of new species of the genus Lactobacillus isolated from orchardgrass silage.</title>
        <authorList>
            <person name="Tohno M."/>
            <person name="Tanizawa Y."/>
            <person name="Arita M."/>
        </authorList>
    </citation>
    <scope>NUCLEOTIDE SEQUENCE [LARGE SCALE GENOMIC DNA]</scope>
    <source>
        <strain evidence="1 2">IWT30</strain>
    </source>
</reference>
<comment type="caution">
    <text evidence="1">The sequence shown here is derived from an EMBL/GenBank/DDBJ whole genome shotgun (WGS) entry which is preliminary data.</text>
</comment>
<dbReference type="AlphaFoldDB" id="A0A1Z5IE29"/>
<dbReference type="PANTHER" id="PTHR33221:SF15">
    <property type="entry name" value="HTH-TYPE TRANSCRIPTIONAL REGULATOR YWGB-RELATED"/>
    <property type="match status" value="1"/>
</dbReference>
<dbReference type="InterPro" id="IPR000944">
    <property type="entry name" value="Tscrpt_reg_Rrf2"/>
</dbReference>
<sequence>MKYSHKLSDAVHVLAYIDIFQDDGDLSSNSIALSIESNPSLVRRLMSALVKAGLLVTQPGIAAPSLSKPTAEISLLEVYNAVEDDHSLLHVDEKTNPNCLVGANIQGALNDAYAKVQAQAEQSMAEITLDQIVDDIQVRRLKAANK</sequence>
<dbReference type="RefSeq" id="WP_089109697.1">
    <property type="nucleotide sequence ID" value="NZ_BCMF01000009.1"/>
</dbReference>
<evidence type="ECO:0000313" key="2">
    <source>
        <dbReference type="Proteomes" id="UP000198374"/>
    </source>
</evidence>
<dbReference type="GO" id="GO:0003700">
    <property type="term" value="F:DNA-binding transcription factor activity"/>
    <property type="evidence" value="ECO:0007669"/>
    <property type="project" value="TreeGrafter"/>
</dbReference>
<dbReference type="OrthoDB" id="213028at2"/>